<comment type="caution">
    <text evidence="1">The sequence shown here is derived from an EMBL/GenBank/DDBJ whole genome shotgun (WGS) entry which is preliminary data.</text>
</comment>
<dbReference type="InterPro" id="IPR012098">
    <property type="entry name" value="SND3_fun"/>
</dbReference>
<dbReference type="Proteomes" id="UP001306508">
    <property type="component" value="Unassembled WGS sequence"/>
</dbReference>
<reference evidence="2" key="1">
    <citation type="submission" date="2023-07" db="EMBL/GenBank/DDBJ databases">
        <title>A draft genome of Kazachstania heterogenica Y-27499.</title>
        <authorList>
            <person name="Donic C."/>
            <person name="Kralova J.S."/>
            <person name="Fidel L."/>
            <person name="Ben-Dor S."/>
            <person name="Jung S."/>
        </authorList>
    </citation>
    <scope>NUCLEOTIDE SEQUENCE [LARGE SCALE GENOMIC DNA]</scope>
    <source>
        <strain evidence="2">Y27499</strain>
    </source>
</reference>
<proteinExistence type="predicted"/>
<dbReference type="GO" id="GO:0005783">
    <property type="term" value="C:endoplasmic reticulum"/>
    <property type="evidence" value="ECO:0007669"/>
    <property type="project" value="InterPro"/>
</dbReference>
<dbReference type="GO" id="GO:0045047">
    <property type="term" value="P:protein targeting to ER"/>
    <property type="evidence" value="ECO:0007669"/>
    <property type="project" value="InterPro"/>
</dbReference>
<dbReference type="PANTHER" id="PTHR28112:SF1">
    <property type="entry name" value="SRP-INDEPENDENT TARGETING PROTEIN 3"/>
    <property type="match status" value="1"/>
</dbReference>
<dbReference type="Pfam" id="PF10032">
    <property type="entry name" value="Pho88"/>
    <property type="match status" value="1"/>
</dbReference>
<dbReference type="PANTHER" id="PTHR28112">
    <property type="entry name" value="SRP-INDEPENDENT TARGETING PROTEIN 3"/>
    <property type="match status" value="1"/>
</dbReference>
<dbReference type="EMBL" id="JAWIZZ010000064">
    <property type="protein sequence ID" value="KAK5773829.1"/>
    <property type="molecule type" value="Genomic_DNA"/>
</dbReference>
<protein>
    <submittedName>
        <fullName evidence="1">Uncharacterized protein</fullName>
    </submittedName>
</protein>
<sequence>MLGMMIISRFLDFENKLILNSVRFMYFTSILSSLLILQLTKWRIQKANNLTVLKYVSKDSNSLFDMTSNYELEGSAEFSGSGERLHVITIKDYDLTEINSALKSLFNNLMIMLFMHFYLGYTNPLFMQSISPIKSTLENKVVKIMFFNHNDTGYLKRPFKTEPMFGSDRSKNKNSMMNMISDGDIKTDKKTIETFEKAGNGGIKYD</sequence>
<name>A0AAN7WGA3_9SACH</name>
<evidence type="ECO:0000313" key="1">
    <source>
        <dbReference type="EMBL" id="KAK5773829.1"/>
    </source>
</evidence>
<organism evidence="1 2">
    <name type="scientific">Arxiozyma heterogenica</name>
    <dbReference type="NCBI Taxonomy" id="278026"/>
    <lineage>
        <taxon>Eukaryota</taxon>
        <taxon>Fungi</taxon>
        <taxon>Dikarya</taxon>
        <taxon>Ascomycota</taxon>
        <taxon>Saccharomycotina</taxon>
        <taxon>Saccharomycetes</taxon>
        <taxon>Saccharomycetales</taxon>
        <taxon>Saccharomycetaceae</taxon>
        <taxon>Arxiozyma</taxon>
    </lineage>
</organism>
<accession>A0AAN7WGA3</accession>
<dbReference type="GO" id="GO:0005739">
    <property type="term" value="C:mitochondrion"/>
    <property type="evidence" value="ECO:0007669"/>
    <property type="project" value="TreeGrafter"/>
</dbReference>
<dbReference type="AlphaFoldDB" id="A0AAN7WGA3"/>
<keyword evidence="2" id="KW-1185">Reference proteome</keyword>
<gene>
    <name evidence="1" type="ORF">RI543_004885</name>
</gene>
<evidence type="ECO:0000313" key="2">
    <source>
        <dbReference type="Proteomes" id="UP001306508"/>
    </source>
</evidence>